<organism evidence="1 2">
    <name type="scientific">Mycena metata</name>
    <dbReference type="NCBI Taxonomy" id="1033252"/>
    <lineage>
        <taxon>Eukaryota</taxon>
        <taxon>Fungi</taxon>
        <taxon>Dikarya</taxon>
        <taxon>Basidiomycota</taxon>
        <taxon>Agaricomycotina</taxon>
        <taxon>Agaricomycetes</taxon>
        <taxon>Agaricomycetidae</taxon>
        <taxon>Agaricales</taxon>
        <taxon>Marasmiineae</taxon>
        <taxon>Mycenaceae</taxon>
        <taxon>Mycena</taxon>
    </lineage>
</organism>
<name>A0AAD7N377_9AGAR</name>
<keyword evidence="2" id="KW-1185">Reference proteome</keyword>
<gene>
    <name evidence="1" type="ORF">B0H16DRAFT_1693453</name>
</gene>
<proteinExistence type="predicted"/>
<accession>A0AAD7N377</accession>
<protein>
    <recommendedName>
        <fullName evidence="3">F-box domain-containing protein</fullName>
    </recommendedName>
</protein>
<sequence length="389" mass="42741">MSVCNLPQELVDKIVDAITGPKQMNSLLSCALVSRAFTFSAQKIIFRTILLRVGATEQGLEIGARLSASLSISPHLSSFIRNLTLSVHPEIMEPFLSMDLPQLRVLSLLPVARSNWDLFLANPTICTVVALFKSTIRSVKLDVLAFKDLHDFERLIHGFGPHVQRLSLRNIYICGTTSEWRAALPPPAIRPQIRHLSLWDCEREVSECLITPLCSLDFTHLVELRTDGSACPAFVELLRASQSTLKSLTITQRDLEAGLTLSFPLPALETFIAANIDVEALPSLAGMMSDALGLNSLHTICVCLCDFGALWPEHAEAHLLEFDQIMNGLPTPALDIVSIGLINPKADPNVDNGWFPCPSSNAKEELVLEFLPMLNARELVFVATLGRSA</sequence>
<dbReference type="AlphaFoldDB" id="A0AAD7N377"/>
<evidence type="ECO:0000313" key="2">
    <source>
        <dbReference type="Proteomes" id="UP001215598"/>
    </source>
</evidence>
<dbReference type="EMBL" id="JARKIB010000090">
    <property type="protein sequence ID" value="KAJ7743615.1"/>
    <property type="molecule type" value="Genomic_DNA"/>
</dbReference>
<comment type="caution">
    <text evidence="1">The sequence shown here is derived from an EMBL/GenBank/DDBJ whole genome shotgun (WGS) entry which is preliminary data.</text>
</comment>
<evidence type="ECO:0000313" key="1">
    <source>
        <dbReference type="EMBL" id="KAJ7743615.1"/>
    </source>
</evidence>
<dbReference type="Proteomes" id="UP001215598">
    <property type="component" value="Unassembled WGS sequence"/>
</dbReference>
<reference evidence="1" key="1">
    <citation type="submission" date="2023-03" db="EMBL/GenBank/DDBJ databases">
        <title>Massive genome expansion in bonnet fungi (Mycena s.s.) driven by repeated elements and novel gene families across ecological guilds.</title>
        <authorList>
            <consortium name="Lawrence Berkeley National Laboratory"/>
            <person name="Harder C.B."/>
            <person name="Miyauchi S."/>
            <person name="Viragh M."/>
            <person name="Kuo A."/>
            <person name="Thoen E."/>
            <person name="Andreopoulos B."/>
            <person name="Lu D."/>
            <person name="Skrede I."/>
            <person name="Drula E."/>
            <person name="Henrissat B."/>
            <person name="Morin E."/>
            <person name="Kohler A."/>
            <person name="Barry K."/>
            <person name="LaButti K."/>
            <person name="Morin E."/>
            <person name="Salamov A."/>
            <person name="Lipzen A."/>
            <person name="Mereny Z."/>
            <person name="Hegedus B."/>
            <person name="Baldrian P."/>
            <person name="Stursova M."/>
            <person name="Weitz H."/>
            <person name="Taylor A."/>
            <person name="Grigoriev I.V."/>
            <person name="Nagy L.G."/>
            <person name="Martin F."/>
            <person name="Kauserud H."/>
        </authorList>
    </citation>
    <scope>NUCLEOTIDE SEQUENCE</scope>
    <source>
        <strain evidence="1">CBHHK182m</strain>
    </source>
</reference>
<evidence type="ECO:0008006" key="3">
    <source>
        <dbReference type="Google" id="ProtNLM"/>
    </source>
</evidence>